<organism evidence="1 2">
    <name type="scientific">Bradyrhizobium symbiodeficiens</name>
    <dbReference type="NCBI Taxonomy" id="1404367"/>
    <lineage>
        <taxon>Bacteria</taxon>
        <taxon>Pseudomonadati</taxon>
        <taxon>Pseudomonadota</taxon>
        <taxon>Alphaproteobacteria</taxon>
        <taxon>Hyphomicrobiales</taxon>
        <taxon>Nitrobacteraceae</taxon>
        <taxon>Bradyrhizobium</taxon>
    </lineage>
</organism>
<dbReference type="RefSeq" id="WP_166466644.1">
    <property type="nucleotide sequence ID" value="NZ_CP050066.2"/>
</dbReference>
<evidence type="ECO:0000313" key="1">
    <source>
        <dbReference type="EMBL" id="QIP05193.1"/>
    </source>
</evidence>
<reference evidence="1 2" key="1">
    <citation type="journal article" date="2020" name="Int. J. Syst. Evol. Microbiol.">
        <title>Description and complete genome sequences of Bradyrhizobium symbiodeficiens sp. nov., a non-symbiotic bacterium associated with legumes native to Canada.</title>
        <authorList>
            <person name="Bromfield E.S.P."/>
            <person name="Cloutier S."/>
            <person name="Nguyen H.D.T."/>
        </authorList>
    </citation>
    <scope>NUCLEOTIDE SEQUENCE [LARGE SCALE GENOMIC DNA]</scope>
    <source>
        <strain evidence="1 2">101S1MB</strain>
    </source>
</reference>
<protein>
    <submittedName>
        <fullName evidence="1">Uncharacterized protein</fullName>
    </submittedName>
</protein>
<dbReference type="AlphaFoldDB" id="A0A6G8ZYZ0"/>
<evidence type="ECO:0000313" key="2">
    <source>
        <dbReference type="Proteomes" id="UP000500895"/>
    </source>
</evidence>
<name>A0A6G8ZYZ0_9BRAD</name>
<dbReference type="Proteomes" id="UP000500895">
    <property type="component" value="Chromosome"/>
</dbReference>
<sequence>MTSAYASTIAALVGSTLGGLTSIASAWLTQHRQDRAARLLQDRARRRELYAQFINEASRLYADALAHNEAEISSLVGVYSLISQMRILSSPGVVERAEELIRMIVGTYFTPNKTLPELRHLIDSHTLDPLRRFSEECRMELGGV</sequence>
<accession>A0A6G8ZYZ0</accession>
<dbReference type="EMBL" id="CP050066">
    <property type="protein sequence ID" value="QIP05193.1"/>
    <property type="molecule type" value="Genomic_DNA"/>
</dbReference>
<proteinExistence type="predicted"/>
<gene>
    <name evidence="1" type="ORF">HAV00_02530</name>
</gene>